<reference evidence="4" key="1">
    <citation type="journal article" date="2007" name="J. Bacteriol.">
        <title>Comparative genome analysis of four magnetotactic bacteria reveals a complex set of group-specific genes implicated in magnetosome biomineralization and function.</title>
        <authorList>
            <person name="Richter M."/>
            <person name="Kube M."/>
            <person name="Bazylinski D.A."/>
            <person name="Lombardot T."/>
            <person name="Gloeckner F.O."/>
            <person name="Reinhardt R."/>
            <person name="Schueler D."/>
        </authorList>
    </citation>
    <scope>NUCLEOTIDE SEQUENCE</scope>
    <source>
        <strain evidence="4">MSR-1</strain>
    </source>
</reference>
<dbReference type="EMBL" id="CU459003">
    <property type="protein sequence ID" value="CAM76047.1"/>
    <property type="molecule type" value="Genomic_DNA"/>
</dbReference>
<gene>
    <name evidence="4" type="ORF">MGR_2202</name>
</gene>
<comment type="similarity">
    <text evidence="2">Belongs to the UPF0174 family.</text>
</comment>
<comment type="similarity">
    <text evidence="1">Belongs to the CBP3 family.</text>
</comment>
<proteinExistence type="inferred from homology"/>
<accession>A4TZJ0</accession>
<dbReference type="RefSeq" id="WP_024079406.1">
    <property type="nucleotide sequence ID" value="NZ_CP027527.1"/>
</dbReference>
<dbReference type="PIRSF" id="PIRSF032079">
    <property type="entry name" value="UCP032079"/>
    <property type="match status" value="1"/>
</dbReference>
<organism evidence="4">
    <name type="scientific">Magnetospirillum gryphiswaldense</name>
    <dbReference type="NCBI Taxonomy" id="55518"/>
    <lineage>
        <taxon>Bacteria</taxon>
        <taxon>Pseudomonadati</taxon>
        <taxon>Pseudomonadota</taxon>
        <taxon>Alphaproteobacteria</taxon>
        <taxon>Rhodospirillales</taxon>
        <taxon>Rhodospirillaceae</taxon>
        <taxon>Magnetospirillum</taxon>
    </lineage>
</organism>
<dbReference type="InterPro" id="IPR021150">
    <property type="entry name" value="Ubiq_cyt_c_chap"/>
</dbReference>
<evidence type="ECO:0000313" key="4">
    <source>
        <dbReference type="EMBL" id="CAM76047.1"/>
    </source>
</evidence>
<protein>
    <submittedName>
        <fullName evidence="4">Ubiquinol-cytochrome C chaperone</fullName>
    </submittedName>
</protein>
<dbReference type="PANTHER" id="PTHR12184:SF1">
    <property type="entry name" value="UBIQUINOL-CYTOCHROME-C REDUCTASE COMPLEX ASSEMBLY FACTOR 1"/>
    <property type="match status" value="1"/>
</dbReference>
<evidence type="ECO:0000256" key="1">
    <source>
        <dbReference type="ARBA" id="ARBA00006407"/>
    </source>
</evidence>
<sequence>MPFSRFFKRRRFDDAANALYVALVEQSRQPAFYRDLGVADTLEGRYDMIILHAYMLFRRLGKGDDGGLRELSQETFDFMFNDMDQNLREMGVTDTGIGKRVQRMAEAFYGRTAAYDKALGQGGRALQQALGRNLYQGVMVPAETEDRMAAYVLAQMAHLDTIADATLLTGQITFIPLAE</sequence>
<dbReference type="AlphaFoldDB" id="A4TZJ0"/>
<name>A4TZJ0_9PROT</name>
<dbReference type="Pfam" id="PF03981">
    <property type="entry name" value="Ubiq_cyt_C_chap"/>
    <property type="match status" value="1"/>
</dbReference>
<dbReference type="InterPro" id="IPR007129">
    <property type="entry name" value="Ubiqinol_cyt_c_chaperone_CPB3"/>
</dbReference>
<evidence type="ECO:0000259" key="3">
    <source>
        <dbReference type="Pfam" id="PF03981"/>
    </source>
</evidence>
<dbReference type="InterPro" id="IPR014569">
    <property type="entry name" value="Ubq_cyt-c_CBP3-rel"/>
</dbReference>
<feature type="domain" description="Ubiquinol-cytochrome c chaperone" evidence="3">
    <location>
        <begin position="35"/>
        <end position="174"/>
    </location>
</feature>
<evidence type="ECO:0000256" key="2">
    <source>
        <dbReference type="ARBA" id="ARBA00006436"/>
    </source>
</evidence>
<dbReference type="PANTHER" id="PTHR12184">
    <property type="entry name" value="UBIQUINOL-CYTOCHROME C REDUCTASE COMPLEX ASSEMBLY FACTOR 1 FAMILY MEMBER"/>
    <property type="match status" value="1"/>
</dbReference>